<organism evidence="1 2">
    <name type="scientific">Candidatus Accumulibacter vicinus</name>
    <dbReference type="NCBI Taxonomy" id="2954382"/>
    <lineage>
        <taxon>Bacteria</taxon>
        <taxon>Pseudomonadati</taxon>
        <taxon>Pseudomonadota</taxon>
        <taxon>Betaproteobacteria</taxon>
        <taxon>Candidatus Accumulibacter</taxon>
    </lineage>
</organism>
<protein>
    <submittedName>
        <fullName evidence="1">Uncharacterized protein</fullName>
    </submittedName>
</protein>
<dbReference type="EMBL" id="JDSS02000027">
    <property type="protein sequence ID" value="KFB67633.1"/>
    <property type="molecule type" value="Genomic_DNA"/>
</dbReference>
<dbReference type="Proteomes" id="UP000019812">
    <property type="component" value="Unassembled WGS sequence"/>
</dbReference>
<gene>
    <name evidence="1" type="ORF">CAPSK01_003076</name>
</gene>
<comment type="caution">
    <text evidence="1">The sequence shown here is derived from an EMBL/GenBank/DDBJ whole genome shotgun (WGS) entry which is preliminary data.</text>
</comment>
<name>A0A084XYT9_9PROT</name>
<accession>A0A084XYT9</accession>
<dbReference type="AlphaFoldDB" id="A0A084XYT9"/>
<dbReference type="RefSeq" id="WP_034927408.1">
    <property type="nucleotide sequence ID" value="NZ_JDSS02000027.1"/>
</dbReference>
<sequence length="260" mass="27724">MSTFAFFSLKLLSPLHLGSRRAGVVAQTHRHAPGHLFVHALAAAVGAARGGLPEHFAEALAEIMRRFRFGAAFFIDGESRLDDTEVERRLLSSSHHVTLDGATRSAVESALFEVEQLAVPAGSGIRLCGGVWFDDERLDAHRLREWLSIIRLGGEIKTGCGRVECDGWQADASAYPGIGAAVDAAGLRLAAGEVLPGAAIDGVGGVPLQPWLGRRHDPKLGFGRCLSQAVLVRMHGRSERDARFLPCGSGAATGCWETVV</sequence>
<evidence type="ECO:0000313" key="1">
    <source>
        <dbReference type="EMBL" id="KFB67633.1"/>
    </source>
</evidence>
<proteinExistence type="predicted"/>
<dbReference type="STRING" id="1457154.CAPSK01_003076"/>
<reference evidence="1 2" key="1">
    <citation type="submission" date="2014-07" db="EMBL/GenBank/DDBJ databases">
        <title>Expanding our view of genomic diversity in Candidatus Accumulibacter clades.</title>
        <authorList>
            <person name="Skennerton C.T."/>
            <person name="Barr J.J."/>
            <person name="Slater F.R."/>
            <person name="Bond P.L."/>
            <person name="Tyson G.W."/>
        </authorList>
    </citation>
    <scope>NUCLEOTIDE SEQUENCE [LARGE SCALE GENOMIC DNA]</scope>
    <source>
        <strain evidence="2">SK-01</strain>
    </source>
</reference>
<evidence type="ECO:0000313" key="2">
    <source>
        <dbReference type="Proteomes" id="UP000019812"/>
    </source>
</evidence>